<organism evidence="1">
    <name type="scientific">viral metagenome</name>
    <dbReference type="NCBI Taxonomy" id="1070528"/>
    <lineage>
        <taxon>unclassified sequences</taxon>
        <taxon>metagenomes</taxon>
        <taxon>organismal metagenomes</taxon>
    </lineage>
</organism>
<dbReference type="AlphaFoldDB" id="A0A6C0F5Q1"/>
<sequence>MTSSSFDFNVHNYSNEELEDLLGLQKSYSVNDIMTNKQKLCIQLASAPSSTQVQSQMSEFLDAASKCLIAAVAKGATKAHDIYFDSVHNFPNNTVIPGSAADGHFVIADAYRMTPLENYENLGGLKIGEYGAPPGKINPIKYSTIVSSINIDSRFRPNYYNSKSTDLHITLPERIDNIVSYRVGSIEIPFYAIYSVSELNGNNAIQILWGTAAGAYTHTFTIVIPDGNYYTTADVTNVVASASIEKTINTILDSNTGAGGLSGLLNFHIDQISGKSVFSQPAGAATPIYFKVIANVRSNGTPNYDAPLLSFLGWNLGFRNAEYISNNNGSLHFGAVVSEALVAFKATSYIFIAIDDYNNSVNDYYSAVFSDSFAINNVITRVNVGVLREISEASSTQLNRQRNFFGPVNIQKLRITLYDNFGRIVDLNNMDWNMELIFECVYG</sequence>
<dbReference type="EMBL" id="MN739001">
    <property type="protein sequence ID" value="QHT34495.1"/>
    <property type="molecule type" value="Genomic_DNA"/>
</dbReference>
<protein>
    <submittedName>
        <fullName evidence="1">Uncharacterized protein</fullName>
    </submittedName>
</protein>
<evidence type="ECO:0000313" key="1">
    <source>
        <dbReference type="EMBL" id="QHT34495.1"/>
    </source>
</evidence>
<reference evidence="1" key="1">
    <citation type="journal article" date="2020" name="Nature">
        <title>Giant virus diversity and host interactions through global metagenomics.</title>
        <authorList>
            <person name="Schulz F."/>
            <person name="Roux S."/>
            <person name="Paez-Espino D."/>
            <person name="Jungbluth S."/>
            <person name="Walsh D.A."/>
            <person name="Denef V.J."/>
            <person name="McMahon K.D."/>
            <person name="Konstantinidis K.T."/>
            <person name="Eloe-Fadrosh E.A."/>
            <person name="Kyrpides N.C."/>
            <person name="Woyke T."/>
        </authorList>
    </citation>
    <scope>NUCLEOTIDE SEQUENCE</scope>
    <source>
        <strain evidence="1">GVMAG-M-3300009163-63</strain>
    </source>
</reference>
<name>A0A6C0F5Q1_9ZZZZ</name>
<proteinExistence type="predicted"/>
<accession>A0A6C0F5Q1</accession>